<name>A0A6C0L6H5_9ZZZZ</name>
<evidence type="ECO:0000313" key="1">
    <source>
        <dbReference type="EMBL" id="QHU26193.1"/>
    </source>
</evidence>
<protein>
    <submittedName>
        <fullName evidence="1">Uncharacterized protein</fullName>
    </submittedName>
</protein>
<dbReference type="AlphaFoldDB" id="A0A6C0L6H5"/>
<proteinExistence type="predicted"/>
<sequence>MFIGVCFFGRSKYYDKKYLLESFGPNHTYDIFYSADNEPEETIADFIKVYSPISINNDKITYDVDFGIYPNNRTCLANINNMTRHLINKKRVFALLEEHCIATGKVYDLIVSCRLDLHMDKYAPELPLANTVYIPSGYDYEGINDRFAMGDFQTMKQYMNIYDNCLYLLTNKISVPHPESLHLDNIRHCKVNIERFNLHQSITL</sequence>
<accession>A0A6C0L6H5</accession>
<reference evidence="1" key="1">
    <citation type="journal article" date="2020" name="Nature">
        <title>Giant virus diversity and host interactions through global metagenomics.</title>
        <authorList>
            <person name="Schulz F."/>
            <person name="Roux S."/>
            <person name="Paez-Espino D."/>
            <person name="Jungbluth S."/>
            <person name="Walsh D.A."/>
            <person name="Denef V.J."/>
            <person name="McMahon K.D."/>
            <person name="Konstantinidis K.T."/>
            <person name="Eloe-Fadrosh E.A."/>
            <person name="Kyrpides N.C."/>
            <person name="Woyke T."/>
        </authorList>
    </citation>
    <scope>NUCLEOTIDE SEQUENCE</scope>
    <source>
        <strain evidence="1">GVMAG-M-3300027759-16</strain>
    </source>
</reference>
<organism evidence="1">
    <name type="scientific">viral metagenome</name>
    <dbReference type="NCBI Taxonomy" id="1070528"/>
    <lineage>
        <taxon>unclassified sequences</taxon>
        <taxon>metagenomes</taxon>
        <taxon>organismal metagenomes</taxon>
    </lineage>
</organism>
<dbReference type="EMBL" id="MN740437">
    <property type="protein sequence ID" value="QHU26193.1"/>
    <property type="molecule type" value="Genomic_DNA"/>
</dbReference>